<dbReference type="CDD" id="cd03671">
    <property type="entry name" value="NUDIX_Ap4A_hydrolase_plant_like"/>
    <property type="match status" value="1"/>
</dbReference>
<evidence type="ECO:0000313" key="4">
    <source>
        <dbReference type="Proteomes" id="UP000001064"/>
    </source>
</evidence>
<dbReference type="SUPFAM" id="SSF55811">
    <property type="entry name" value="Nudix"/>
    <property type="match status" value="1"/>
</dbReference>
<dbReference type="VEuPathDB" id="AmoebaDB:DICPUDRAFT_43466"/>
<dbReference type="InterPro" id="IPR000086">
    <property type="entry name" value="NUDIX_hydrolase_dom"/>
</dbReference>
<protein>
    <recommendedName>
        <fullName evidence="2">Nudix hydrolase domain-containing protein</fullName>
    </recommendedName>
</protein>
<dbReference type="GeneID" id="10506774"/>
<dbReference type="Gene3D" id="3.90.79.10">
    <property type="entry name" value="Nucleoside Triphosphate Pyrophosphohydrolase"/>
    <property type="match status" value="1"/>
</dbReference>
<dbReference type="PROSITE" id="PS51462">
    <property type="entry name" value="NUDIX"/>
    <property type="match status" value="1"/>
</dbReference>
<dbReference type="InParanoid" id="F1A468"/>
<dbReference type="eggNOG" id="ENOG502RBW0">
    <property type="taxonomic scope" value="Eukaryota"/>
</dbReference>
<gene>
    <name evidence="3" type="ORF">DICPUDRAFT_43466</name>
</gene>
<keyword evidence="1" id="KW-0378">Hydrolase</keyword>
<accession>F1A468</accession>
<dbReference type="PANTHER" id="PTHR13994:SF7">
    <property type="entry name" value="NUDIX HYDROLASE FAMILY PROTEIN"/>
    <property type="match status" value="1"/>
</dbReference>
<dbReference type="EMBL" id="GL871501">
    <property type="protein sequence ID" value="EGC29007.1"/>
    <property type="molecule type" value="Genomic_DNA"/>
</dbReference>
<dbReference type="GO" id="GO:0051287">
    <property type="term" value="F:NAD binding"/>
    <property type="evidence" value="ECO:0000318"/>
    <property type="project" value="GO_Central"/>
</dbReference>
<dbReference type="InterPro" id="IPR015797">
    <property type="entry name" value="NUDIX_hydrolase-like_dom_sf"/>
</dbReference>
<reference evidence="4" key="1">
    <citation type="journal article" date="2011" name="Genome Biol.">
        <title>Comparative genomics of the social amoebae Dictyostelium discoideum and Dictyostelium purpureum.</title>
        <authorList>
            <consortium name="US DOE Joint Genome Institute (JGI-PGF)"/>
            <person name="Sucgang R."/>
            <person name="Kuo A."/>
            <person name="Tian X."/>
            <person name="Salerno W."/>
            <person name="Parikh A."/>
            <person name="Feasley C.L."/>
            <person name="Dalin E."/>
            <person name="Tu H."/>
            <person name="Huang E."/>
            <person name="Barry K."/>
            <person name="Lindquist E."/>
            <person name="Shapiro H."/>
            <person name="Bruce D."/>
            <person name="Schmutz J."/>
            <person name="Salamov A."/>
            <person name="Fey P."/>
            <person name="Gaudet P."/>
            <person name="Anjard C."/>
            <person name="Babu M.M."/>
            <person name="Basu S."/>
            <person name="Bushmanova Y."/>
            <person name="van der Wel H."/>
            <person name="Katoh-Kurasawa M."/>
            <person name="Dinh C."/>
            <person name="Coutinho P.M."/>
            <person name="Saito T."/>
            <person name="Elias M."/>
            <person name="Schaap P."/>
            <person name="Kay R.R."/>
            <person name="Henrissat B."/>
            <person name="Eichinger L."/>
            <person name="Rivero F."/>
            <person name="Putnam N.H."/>
            <person name="West C.M."/>
            <person name="Loomis W.F."/>
            <person name="Chisholm R.L."/>
            <person name="Shaulsky G."/>
            <person name="Strassmann J.E."/>
            <person name="Queller D.C."/>
            <person name="Kuspa A."/>
            <person name="Grigoriev I.V."/>
        </authorList>
    </citation>
    <scope>NUCLEOTIDE SEQUENCE [LARGE SCALE GENOMIC DNA]</scope>
    <source>
        <strain evidence="4">QSDP1</strain>
    </source>
</reference>
<dbReference type="OMA" id="PGLEWQM"/>
<dbReference type="KEGG" id="dpp:DICPUDRAFT_43466"/>
<dbReference type="Pfam" id="PF00293">
    <property type="entry name" value="NUDIX"/>
    <property type="match status" value="1"/>
</dbReference>
<dbReference type="GO" id="GO:0035529">
    <property type="term" value="F:NADH pyrophosphatase activity"/>
    <property type="evidence" value="ECO:0000318"/>
    <property type="project" value="GO_Central"/>
</dbReference>
<organism evidence="3 4">
    <name type="scientific">Dictyostelium purpureum</name>
    <name type="common">Slime mold</name>
    <dbReference type="NCBI Taxonomy" id="5786"/>
    <lineage>
        <taxon>Eukaryota</taxon>
        <taxon>Amoebozoa</taxon>
        <taxon>Evosea</taxon>
        <taxon>Eumycetozoa</taxon>
        <taxon>Dictyostelia</taxon>
        <taxon>Dictyosteliales</taxon>
        <taxon>Dictyosteliaceae</taxon>
        <taxon>Dictyostelium</taxon>
    </lineage>
</organism>
<dbReference type="InterPro" id="IPR003293">
    <property type="entry name" value="Nudix_hydrolase6-like"/>
</dbReference>
<evidence type="ECO:0000259" key="2">
    <source>
        <dbReference type="PROSITE" id="PS51462"/>
    </source>
</evidence>
<evidence type="ECO:0000313" key="3">
    <source>
        <dbReference type="EMBL" id="EGC29007.1"/>
    </source>
</evidence>
<name>F1A468_DICPU</name>
<dbReference type="RefSeq" id="XP_003294464.1">
    <property type="nucleotide sequence ID" value="XM_003294416.1"/>
</dbReference>
<dbReference type="AlphaFoldDB" id="F1A468"/>
<dbReference type="InterPro" id="IPR022927">
    <property type="entry name" value="RppH"/>
</dbReference>
<feature type="domain" description="Nudix hydrolase" evidence="2">
    <location>
        <begin position="5"/>
        <end position="160"/>
    </location>
</feature>
<dbReference type="FunFam" id="3.90.79.10:FF:000113">
    <property type="entry name" value="NUDIX hydrolase family protein"/>
    <property type="match status" value="1"/>
</dbReference>
<dbReference type="OrthoDB" id="276276at2759"/>
<keyword evidence="4" id="KW-1185">Reference proteome</keyword>
<proteinExistence type="predicted"/>
<dbReference type="Proteomes" id="UP000001064">
    <property type="component" value="Unassembled WGS sequence"/>
</dbReference>
<dbReference type="GO" id="GO:0047631">
    <property type="term" value="F:ADP-ribose diphosphatase activity"/>
    <property type="evidence" value="ECO:0000318"/>
    <property type="project" value="GO_Central"/>
</dbReference>
<evidence type="ECO:0000256" key="1">
    <source>
        <dbReference type="ARBA" id="ARBA00022801"/>
    </source>
</evidence>
<sequence>MNEAKYRSCVGALVFNQDNQVLICRRSSKKKTCVGKWQFPQGGVEVEKNEDYYHAVLREIKEEIGLEPSLETLKYVSKLQNPISYLYNQDEPVQRSQGHTGQMIHWYLFYLPKDLISLVNLNNESPPEFDQCKWTSFDEFLKDNDMMVPFKREMFNTLFFETQPI</sequence>
<dbReference type="PANTHER" id="PTHR13994">
    <property type="entry name" value="NUDIX HYDROLASE RELATED"/>
    <property type="match status" value="1"/>
</dbReference>